<dbReference type="SUPFAM" id="SSF47598">
    <property type="entry name" value="Ribbon-helix-helix"/>
    <property type="match status" value="1"/>
</dbReference>
<dbReference type="InterPro" id="IPR010985">
    <property type="entry name" value="Ribbon_hlx_hlx"/>
</dbReference>
<dbReference type="EMBL" id="PQNK01000018">
    <property type="protein sequence ID" value="RRO85754.1"/>
    <property type="molecule type" value="Genomic_DNA"/>
</dbReference>
<dbReference type="Pfam" id="PF09274">
    <property type="entry name" value="ParG"/>
    <property type="match status" value="1"/>
</dbReference>
<dbReference type="Proteomes" id="UP000276526">
    <property type="component" value="Unassembled WGS sequence"/>
</dbReference>
<protein>
    <submittedName>
        <fullName evidence="2">Uncharacterized protein</fullName>
    </submittedName>
</protein>
<name>A0A3R8PAL1_9CORY</name>
<dbReference type="Gene3D" id="1.10.1220.10">
    <property type="entry name" value="Met repressor-like"/>
    <property type="match status" value="1"/>
</dbReference>
<sequence>MTHVCAPRHWNRYSRTSTHQPTTRNRSPGSTPSSPTVNISFTPTVSYQTSSTASTTYSTRLKRFWPMRNTKTNAFRRTAAQPLSEENNRSRVDADKLLPKAKDDRVVVGFRIEEGKKRAFKEKTAREGTSIQEVLNAAVDSYLRDN</sequence>
<comment type="caution">
    <text evidence="2">The sequence shown here is derived from an EMBL/GenBank/DDBJ whole genome shotgun (WGS) entry which is preliminary data.</text>
</comment>
<organism evidence="2 3">
    <name type="scientific">Corynebacterium bovis</name>
    <dbReference type="NCBI Taxonomy" id="36808"/>
    <lineage>
        <taxon>Bacteria</taxon>
        <taxon>Bacillati</taxon>
        <taxon>Actinomycetota</taxon>
        <taxon>Actinomycetes</taxon>
        <taxon>Mycobacteriales</taxon>
        <taxon>Corynebacteriaceae</taxon>
        <taxon>Corynebacterium</taxon>
    </lineage>
</organism>
<dbReference type="GO" id="GO:0006355">
    <property type="term" value="P:regulation of DNA-templated transcription"/>
    <property type="evidence" value="ECO:0007669"/>
    <property type="project" value="InterPro"/>
</dbReference>
<evidence type="ECO:0000313" key="2">
    <source>
        <dbReference type="EMBL" id="RRO85754.1"/>
    </source>
</evidence>
<proteinExistence type="predicted"/>
<dbReference type="InterPro" id="IPR015354">
    <property type="entry name" value="DNA_partition_ParG"/>
</dbReference>
<reference evidence="2 3" key="1">
    <citation type="submission" date="2018-01" db="EMBL/GenBank/DDBJ databases">
        <title>Twenty Corynebacterium bovis Genomes.</title>
        <authorList>
            <person name="Gulvik C.A."/>
        </authorList>
    </citation>
    <scope>NUCLEOTIDE SEQUENCE [LARGE SCALE GENOMIC DNA]</scope>
    <source>
        <strain evidence="2 3">F6900</strain>
    </source>
</reference>
<evidence type="ECO:0000256" key="1">
    <source>
        <dbReference type="SAM" id="MobiDB-lite"/>
    </source>
</evidence>
<dbReference type="AlphaFoldDB" id="A0A3R8PAL1"/>
<evidence type="ECO:0000313" key="3">
    <source>
        <dbReference type="Proteomes" id="UP000276526"/>
    </source>
</evidence>
<feature type="compositionally biased region" description="Polar residues" evidence="1">
    <location>
        <begin position="13"/>
        <end position="41"/>
    </location>
</feature>
<accession>A0A3R8PAL1</accession>
<feature type="region of interest" description="Disordered" evidence="1">
    <location>
        <begin position="1"/>
        <end position="41"/>
    </location>
</feature>
<dbReference type="InterPro" id="IPR013321">
    <property type="entry name" value="Arc_rbn_hlx_hlx"/>
</dbReference>
<gene>
    <name evidence="2" type="ORF">CXF48_09885</name>
</gene>
<feature type="region of interest" description="Disordered" evidence="1">
    <location>
        <begin position="72"/>
        <end position="92"/>
    </location>
</feature>